<evidence type="ECO:0000256" key="1">
    <source>
        <dbReference type="SAM" id="MobiDB-lite"/>
    </source>
</evidence>
<evidence type="ECO:0000313" key="3">
    <source>
        <dbReference type="Proteomes" id="UP000073492"/>
    </source>
</evidence>
<dbReference type="Proteomes" id="UP000073492">
    <property type="component" value="Unassembled WGS sequence"/>
</dbReference>
<organism evidence="2 3">
    <name type="scientific">Pseudocercospora musae</name>
    <dbReference type="NCBI Taxonomy" id="113226"/>
    <lineage>
        <taxon>Eukaryota</taxon>
        <taxon>Fungi</taxon>
        <taxon>Dikarya</taxon>
        <taxon>Ascomycota</taxon>
        <taxon>Pezizomycotina</taxon>
        <taxon>Dothideomycetes</taxon>
        <taxon>Dothideomycetidae</taxon>
        <taxon>Mycosphaerellales</taxon>
        <taxon>Mycosphaerellaceae</taxon>
        <taxon>Pseudocercospora</taxon>
    </lineage>
</organism>
<dbReference type="EMBL" id="LFZO01000018">
    <property type="protein sequence ID" value="KXT17581.1"/>
    <property type="molecule type" value="Genomic_DNA"/>
</dbReference>
<gene>
    <name evidence="2" type="ORF">AC579_6161</name>
</gene>
<name>A0A139IS40_9PEZI</name>
<sequence>MDHPIRLTSNPYRSVKQTAKEGLLSKMPVPNPKSEPSIPIPPPRIVTERPFPHAGAKLSLALTPHRLPGYPLYTNSPILMPRKWHQIYVRREKEKAWYWVHVPDVMTVEGLVDAISVGNARLAIVYVGNGTEMETSIEDELRDVPLSQIRSRLGIVEQDGDLRFALYQDLEV</sequence>
<evidence type="ECO:0000313" key="2">
    <source>
        <dbReference type="EMBL" id="KXT17581.1"/>
    </source>
</evidence>
<reference evidence="2 3" key="1">
    <citation type="submission" date="2015-07" db="EMBL/GenBank/DDBJ databases">
        <title>Comparative genomics of the Sigatoka disease complex on banana suggests a link between parallel evolutionary changes in Pseudocercospora fijiensis and Pseudocercospora eumusae and increased virulence on the banana host.</title>
        <authorList>
            <person name="Chang T.-C."/>
            <person name="Salvucci A."/>
            <person name="Crous P.W."/>
            <person name="Stergiopoulos I."/>
        </authorList>
    </citation>
    <scope>NUCLEOTIDE SEQUENCE [LARGE SCALE GENOMIC DNA]</scope>
    <source>
        <strain evidence="2 3">CBS 116634</strain>
    </source>
</reference>
<accession>A0A139IS40</accession>
<feature type="compositionally biased region" description="Pro residues" evidence="1">
    <location>
        <begin position="29"/>
        <end position="44"/>
    </location>
</feature>
<dbReference type="OrthoDB" id="3644923at2759"/>
<feature type="region of interest" description="Disordered" evidence="1">
    <location>
        <begin position="22"/>
        <end position="44"/>
    </location>
</feature>
<protein>
    <submittedName>
        <fullName evidence="2">Uncharacterized protein</fullName>
    </submittedName>
</protein>
<keyword evidence="3" id="KW-1185">Reference proteome</keyword>
<comment type="caution">
    <text evidence="2">The sequence shown here is derived from an EMBL/GenBank/DDBJ whole genome shotgun (WGS) entry which is preliminary data.</text>
</comment>
<proteinExistence type="predicted"/>
<dbReference type="AlphaFoldDB" id="A0A139IS40"/>